<dbReference type="EMBL" id="JANPWB010000001">
    <property type="protein sequence ID" value="KAJ1212772.1"/>
    <property type="molecule type" value="Genomic_DNA"/>
</dbReference>
<comment type="caution">
    <text evidence="1">The sequence shown here is derived from an EMBL/GenBank/DDBJ whole genome shotgun (WGS) entry which is preliminary data.</text>
</comment>
<sequence>MVAIKTQHDMHLKDVLDRLEQAALTIALEKCKFEADEVEYLAHTLTHEGIKPKMKLVKSIEKGTWRRNWFRAFKSQPEAPCMFWNQGDYGIKTMTLLRCRDWHYRLLLLQETDAQSKGLPLAWDCGPRSRTTPRWKWNSQKPDPITMANNIQNP</sequence>
<protein>
    <submittedName>
        <fullName evidence="1">Uncharacterized protein</fullName>
    </submittedName>
</protein>
<dbReference type="SUPFAM" id="SSF56672">
    <property type="entry name" value="DNA/RNA polymerases"/>
    <property type="match status" value="1"/>
</dbReference>
<dbReference type="InterPro" id="IPR043502">
    <property type="entry name" value="DNA/RNA_pol_sf"/>
</dbReference>
<proteinExistence type="predicted"/>
<dbReference type="AlphaFoldDB" id="A0AAV7WIY4"/>
<evidence type="ECO:0000313" key="2">
    <source>
        <dbReference type="Proteomes" id="UP001066276"/>
    </source>
</evidence>
<keyword evidence="2" id="KW-1185">Reference proteome</keyword>
<reference evidence="1" key="1">
    <citation type="journal article" date="2022" name="bioRxiv">
        <title>Sequencing and chromosome-scale assembly of the giantPleurodeles waltlgenome.</title>
        <authorList>
            <person name="Brown T."/>
            <person name="Elewa A."/>
            <person name="Iarovenko S."/>
            <person name="Subramanian E."/>
            <person name="Araus A.J."/>
            <person name="Petzold A."/>
            <person name="Susuki M."/>
            <person name="Suzuki K.-i.T."/>
            <person name="Hayashi T."/>
            <person name="Toyoda A."/>
            <person name="Oliveira C."/>
            <person name="Osipova E."/>
            <person name="Leigh N.D."/>
            <person name="Simon A."/>
            <person name="Yun M.H."/>
        </authorList>
    </citation>
    <scope>NUCLEOTIDE SEQUENCE</scope>
    <source>
        <strain evidence="1">20211129_DDA</strain>
        <tissue evidence="1">Liver</tissue>
    </source>
</reference>
<accession>A0AAV7WIY4</accession>
<evidence type="ECO:0000313" key="1">
    <source>
        <dbReference type="EMBL" id="KAJ1212772.1"/>
    </source>
</evidence>
<gene>
    <name evidence="1" type="ORF">NDU88_000417</name>
</gene>
<name>A0AAV7WIY4_PLEWA</name>
<dbReference type="InterPro" id="IPR043128">
    <property type="entry name" value="Rev_trsase/Diguanyl_cyclase"/>
</dbReference>
<dbReference type="Proteomes" id="UP001066276">
    <property type="component" value="Chromosome 1_1"/>
</dbReference>
<dbReference type="Gene3D" id="3.30.70.270">
    <property type="match status" value="1"/>
</dbReference>
<organism evidence="1 2">
    <name type="scientific">Pleurodeles waltl</name>
    <name type="common">Iberian ribbed newt</name>
    <dbReference type="NCBI Taxonomy" id="8319"/>
    <lineage>
        <taxon>Eukaryota</taxon>
        <taxon>Metazoa</taxon>
        <taxon>Chordata</taxon>
        <taxon>Craniata</taxon>
        <taxon>Vertebrata</taxon>
        <taxon>Euteleostomi</taxon>
        <taxon>Amphibia</taxon>
        <taxon>Batrachia</taxon>
        <taxon>Caudata</taxon>
        <taxon>Salamandroidea</taxon>
        <taxon>Salamandridae</taxon>
        <taxon>Pleurodelinae</taxon>
        <taxon>Pleurodeles</taxon>
    </lineage>
</organism>